<feature type="transmembrane region" description="Helical" evidence="1">
    <location>
        <begin position="157"/>
        <end position="186"/>
    </location>
</feature>
<feature type="transmembrane region" description="Helical" evidence="1">
    <location>
        <begin position="305"/>
        <end position="326"/>
    </location>
</feature>
<evidence type="ECO:0000313" key="3">
    <source>
        <dbReference type="Proteomes" id="UP001317629"/>
    </source>
</evidence>
<dbReference type="EMBL" id="AP027142">
    <property type="protein sequence ID" value="BDV34245.1"/>
    <property type="molecule type" value="Genomic_DNA"/>
</dbReference>
<keyword evidence="3" id="KW-1185">Reference proteome</keyword>
<evidence type="ECO:0008006" key="4">
    <source>
        <dbReference type="Google" id="ProtNLM"/>
    </source>
</evidence>
<name>A0ABN6VF54_9HYPH</name>
<gene>
    <name evidence="2" type="ORF">SS37A_17740</name>
</gene>
<protein>
    <recommendedName>
        <fullName evidence="4">DUF2157 domain-containing protein</fullName>
    </recommendedName>
</protein>
<keyword evidence="1" id="KW-1133">Transmembrane helix</keyword>
<proteinExistence type="predicted"/>
<accession>A0ABN6VF54</accession>
<feature type="transmembrane region" description="Helical" evidence="1">
    <location>
        <begin position="106"/>
        <end position="126"/>
    </location>
</feature>
<feature type="transmembrane region" description="Helical" evidence="1">
    <location>
        <begin position="52"/>
        <end position="73"/>
    </location>
</feature>
<feature type="transmembrane region" description="Helical" evidence="1">
    <location>
        <begin position="235"/>
        <end position="252"/>
    </location>
</feature>
<dbReference type="Proteomes" id="UP001317629">
    <property type="component" value="Chromosome"/>
</dbReference>
<evidence type="ECO:0000313" key="2">
    <source>
        <dbReference type="EMBL" id="BDV34245.1"/>
    </source>
</evidence>
<evidence type="ECO:0000256" key="1">
    <source>
        <dbReference type="SAM" id="Phobius"/>
    </source>
</evidence>
<organism evidence="2 3">
    <name type="scientific">Methylocystis iwaonis</name>
    <dbReference type="NCBI Taxonomy" id="2885079"/>
    <lineage>
        <taxon>Bacteria</taxon>
        <taxon>Pseudomonadati</taxon>
        <taxon>Pseudomonadota</taxon>
        <taxon>Alphaproteobacteria</taxon>
        <taxon>Hyphomicrobiales</taxon>
        <taxon>Methylocystaceae</taxon>
        <taxon>Methylocystis</taxon>
    </lineage>
</organism>
<keyword evidence="1" id="KW-0472">Membrane</keyword>
<feature type="transmembrane region" description="Helical" evidence="1">
    <location>
        <begin position="206"/>
        <end position="223"/>
    </location>
</feature>
<dbReference type="RefSeq" id="WP_281927364.1">
    <property type="nucleotide sequence ID" value="NZ_AP027142.1"/>
</dbReference>
<reference evidence="2 3" key="1">
    <citation type="journal article" date="2023" name="Int. J. Syst. Evol. Microbiol.">
        <title>Methylocystis iwaonis sp. nov., a type II methane-oxidizing bacterium from surface soil of a rice paddy field in Japan, and emended description of the genus Methylocystis (ex Whittenbury et al. 1970) Bowman et al. 1993.</title>
        <authorList>
            <person name="Kaise H."/>
            <person name="Sawadogo J.B."/>
            <person name="Alam M.S."/>
            <person name="Ueno C."/>
            <person name="Dianou D."/>
            <person name="Shinjo R."/>
            <person name="Asakawa S."/>
        </authorList>
    </citation>
    <scope>NUCLEOTIDE SEQUENCE [LARGE SCALE GENOMIC DNA]</scope>
    <source>
        <strain evidence="2 3">SS37A-Re</strain>
    </source>
</reference>
<sequence length="358" mass="39072">MKPRSIIDEIAAARDAGVIDAATFETLAAFFAARIAAPAPASQPPRYDFVHVLWYAGALIVLSAMGLFSTTAFGLWGEKALLTTALAYAGGFLYAGAYLWRRDLRTPGGLLVTCAVGMAPLAIFALQSLWGHSPVDAPGGYRDFYIWIKSSWLPMEVGTIVSALAAMAFFPFPFLTMVIAFCLWFMSMDLTPWLMGTETFDWEQRASVSMYFGLAVIAVAWLIDLKRWRNGDFAFWLHLGGLLAFWGGLTAQHAGDEFGKAIYCAVNAGLVFLSLFMMRRVYAVFGAIGVTMYLGYLASEVFKNSIFFPFALSGIGVLLIAFGLFFHKYGAAIGAALGDLLPEHLSGLRPAHARGRVR</sequence>
<feature type="transmembrane region" description="Helical" evidence="1">
    <location>
        <begin position="80"/>
        <end position="100"/>
    </location>
</feature>
<keyword evidence="1" id="KW-0812">Transmembrane</keyword>